<feature type="region of interest" description="Disordered" evidence="1">
    <location>
        <begin position="1"/>
        <end position="23"/>
    </location>
</feature>
<proteinExistence type="predicted"/>
<name>A0AAD7TYZ4_9APHY</name>
<evidence type="ECO:0000256" key="2">
    <source>
        <dbReference type="SAM" id="Phobius"/>
    </source>
</evidence>
<dbReference type="EMBL" id="JAPEVG010000075">
    <property type="protein sequence ID" value="KAJ8487641.1"/>
    <property type="molecule type" value="Genomic_DNA"/>
</dbReference>
<dbReference type="Proteomes" id="UP001215151">
    <property type="component" value="Unassembled WGS sequence"/>
</dbReference>
<protein>
    <recommendedName>
        <fullName evidence="3">DUF6534 domain-containing protein</fullName>
    </recommendedName>
</protein>
<gene>
    <name evidence="4" type="ORF">ONZ51_g4035</name>
</gene>
<keyword evidence="5" id="KW-1185">Reference proteome</keyword>
<feature type="compositionally biased region" description="Basic and acidic residues" evidence="1">
    <location>
        <begin position="290"/>
        <end position="300"/>
    </location>
</feature>
<feature type="region of interest" description="Disordered" evidence="1">
    <location>
        <begin position="282"/>
        <end position="367"/>
    </location>
</feature>
<dbReference type="Pfam" id="PF20152">
    <property type="entry name" value="DUF6534"/>
    <property type="match status" value="1"/>
</dbReference>
<reference evidence="4" key="1">
    <citation type="submission" date="2022-11" db="EMBL/GenBank/DDBJ databases">
        <title>Genome Sequence of Cubamyces cubensis.</title>
        <authorList>
            <person name="Buettner E."/>
        </authorList>
    </citation>
    <scope>NUCLEOTIDE SEQUENCE</scope>
    <source>
        <strain evidence="4">MPL-01</strain>
    </source>
</reference>
<evidence type="ECO:0000313" key="5">
    <source>
        <dbReference type="Proteomes" id="UP001215151"/>
    </source>
</evidence>
<sequence length="367" mass="39590">MANSSSASTAADPGQIPPLPSLNNTCTNARAQAVWTHGAPNVSVRAAVPERRAVVKGPGGRHSNFGDATHDIMHHRGVRIRAVISYYHLVLNYFNPASLLEGHWSTRLLTPTTGLTIILCQSRLALCVQVPRVSRDCLHVLLLWYVFVRPLGNGWLLTGAVVNDLPGFMIAATIEGFRLSLNDFQHVSWLVSAIFGVPTDGLADRSVDYLLYKYGLALERVGLLTSIFGLLCFIFAIILPGNLIYIGISVVGVKLYANSVLAVLNSRRSLSDRMVRGFEMGSFEPSSRSRGLDGGERGPRGENPLETWKVRGGRGAGGQPTTTNITFATVPSHGYTHGTDISGGTGDSSTVREDDKDMDGDGDIEFA</sequence>
<dbReference type="InterPro" id="IPR045339">
    <property type="entry name" value="DUF6534"/>
</dbReference>
<keyword evidence="2" id="KW-0812">Transmembrane</keyword>
<feature type="transmembrane region" description="Helical" evidence="2">
    <location>
        <begin position="244"/>
        <end position="264"/>
    </location>
</feature>
<evidence type="ECO:0000256" key="1">
    <source>
        <dbReference type="SAM" id="MobiDB-lite"/>
    </source>
</evidence>
<keyword evidence="2" id="KW-0472">Membrane</keyword>
<feature type="compositionally biased region" description="Acidic residues" evidence="1">
    <location>
        <begin position="356"/>
        <end position="367"/>
    </location>
</feature>
<keyword evidence="2" id="KW-1133">Transmembrane helix</keyword>
<feature type="transmembrane region" description="Helical" evidence="2">
    <location>
        <begin position="221"/>
        <end position="238"/>
    </location>
</feature>
<feature type="compositionally biased region" description="Polar residues" evidence="1">
    <location>
        <begin position="319"/>
        <end position="329"/>
    </location>
</feature>
<comment type="caution">
    <text evidence="4">The sequence shown here is derived from an EMBL/GenBank/DDBJ whole genome shotgun (WGS) entry which is preliminary data.</text>
</comment>
<evidence type="ECO:0000259" key="3">
    <source>
        <dbReference type="Pfam" id="PF20152"/>
    </source>
</evidence>
<organism evidence="4 5">
    <name type="scientific">Trametes cubensis</name>
    <dbReference type="NCBI Taxonomy" id="1111947"/>
    <lineage>
        <taxon>Eukaryota</taxon>
        <taxon>Fungi</taxon>
        <taxon>Dikarya</taxon>
        <taxon>Basidiomycota</taxon>
        <taxon>Agaricomycotina</taxon>
        <taxon>Agaricomycetes</taxon>
        <taxon>Polyporales</taxon>
        <taxon>Polyporaceae</taxon>
        <taxon>Trametes</taxon>
    </lineage>
</organism>
<feature type="domain" description="DUF6534" evidence="3">
    <location>
        <begin position="222"/>
        <end position="269"/>
    </location>
</feature>
<evidence type="ECO:0000313" key="4">
    <source>
        <dbReference type="EMBL" id="KAJ8487641.1"/>
    </source>
</evidence>
<accession>A0AAD7TYZ4</accession>
<dbReference type="AlphaFoldDB" id="A0AAD7TYZ4"/>